<feature type="chain" id="PRO_5003796362" description="FAD-binding FR-type domain-containing protein" evidence="18">
    <location>
        <begin position="18"/>
        <end position="688"/>
    </location>
</feature>
<keyword evidence="10" id="KW-0249">Electron transport</keyword>
<keyword evidence="13" id="KW-0408">Iron</keyword>
<evidence type="ECO:0000256" key="1">
    <source>
        <dbReference type="ARBA" id="ARBA00001974"/>
    </source>
</evidence>
<dbReference type="SFLD" id="SFLDG01168">
    <property type="entry name" value="Ferric_reductase_subgroup_(FRE"/>
    <property type="match status" value="1"/>
</dbReference>
<evidence type="ECO:0000256" key="9">
    <source>
        <dbReference type="ARBA" id="ARBA00022857"/>
    </source>
</evidence>
<feature type="transmembrane region" description="Helical" evidence="17">
    <location>
        <begin position="162"/>
        <end position="184"/>
    </location>
</feature>
<reference evidence="20 21" key="1">
    <citation type="journal article" date="2011" name="Proc. Natl. Acad. Sci. U.S.A.">
        <title>Evolutionary erosion of yeast sex chromosomes by mating-type switching accidents.</title>
        <authorList>
            <person name="Gordon J.L."/>
            <person name="Armisen D."/>
            <person name="Proux-Wera E."/>
            <person name="Oheigeartaigh S.S."/>
            <person name="Byrne K.P."/>
            <person name="Wolfe K.H."/>
        </authorList>
    </citation>
    <scope>NUCLEOTIDE SEQUENCE [LARGE SCALE GENOMIC DNA]</scope>
    <source>
        <strain evidence="21">ATCC MYA-139 / BCRC 22969 / CBS 8797 / CCRC 22969 / KCTC 17520 / NBRC 10181 / NCYC 3082</strain>
    </source>
</reference>
<name>J7RZM1_HUIN7</name>
<dbReference type="SFLD" id="SFLDS00052">
    <property type="entry name" value="Ferric_Reductase_Domain"/>
    <property type="match status" value="1"/>
</dbReference>
<dbReference type="OMA" id="GWYMYYF"/>
<keyword evidence="11 17" id="KW-1133">Transmembrane helix</keyword>
<dbReference type="KEGG" id="kng:KNAG_0E04240"/>
<keyword evidence="9" id="KW-0521">NADP</keyword>
<dbReference type="GO" id="GO:0000329">
    <property type="term" value="C:fungal-type vacuole membrane"/>
    <property type="evidence" value="ECO:0007669"/>
    <property type="project" value="EnsemblFungi"/>
</dbReference>
<dbReference type="Pfam" id="PF01794">
    <property type="entry name" value="Ferric_reduct"/>
    <property type="match status" value="1"/>
</dbReference>
<dbReference type="Pfam" id="PF08030">
    <property type="entry name" value="NAD_binding_6"/>
    <property type="match status" value="1"/>
</dbReference>
<evidence type="ECO:0000313" key="21">
    <source>
        <dbReference type="Proteomes" id="UP000006310"/>
    </source>
</evidence>
<accession>J7RZM1</accession>
<evidence type="ECO:0000256" key="14">
    <source>
        <dbReference type="ARBA" id="ARBA00023065"/>
    </source>
</evidence>
<dbReference type="AlphaFoldDB" id="J7RZM1"/>
<dbReference type="GO" id="GO:0006826">
    <property type="term" value="P:iron ion transport"/>
    <property type="evidence" value="ECO:0007669"/>
    <property type="project" value="TreeGrafter"/>
</dbReference>
<dbReference type="Proteomes" id="UP000006310">
    <property type="component" value="Chromosome 5"/>
</dbReference>
<dbReference type="OrthoDB" id="4494341at2759"/>
<dbReference type="PROSITE" id="PS01295">
    <property type="entry name" value="ISPD"/>
    <property type="match status" value="1"/>
</dbReference>
<dbReference type="InterPro" id="IPR013112">
    <property type="entry name" value="FAD-bd_8"/>
</dbReference>
<comment type="subcellular location">
    <subcellularLocation>
        <location evidence="2">Membrane</location>
        <topology evidence="2">Multi-pass membrane protein</topology>
    </subcellularLocation>
</comment>
<feature type="transmembrane region" description="Helical" evidence="17">
    <location>
        <begin position="310"/>
        <end position="332"/>
    </location>
</feature>
<dbReference type="InterPro" id="IPR017927">
    <property type="entry name" value="FAD-bd_FR_type"/>
</dbReference>
<keyword evidence="5" id="KW-0479">Metal-binding</keyword>
<evidence type="ECO:0000256" key="10">
    <source>
        <dbReference type="ARBA" id="ARBA00022982"/>
    </source>
</evidence>
<dbReference type="EMBL" id="HE978318">
    <property type="protein sequence ID" value="CCK70677.1"/>
    <property type="molecule type" value="Genomic_DNA"/>
</dbReference>
<keyword evidence="15 17" id="KW-0472">Membrane</keyword>
<dbReference type="Gene3D" id="3.40.50.80">
    <property type="entry name" value="Nucleotide-binding domain of ferredoxin-NADP reductase (FNR) module"/>
    <property type="match status" value="1"/>
</dbReference>
<organism evidence="20 21">
    <name type="scientific">Huiozyma naganishii (strain ATCC MYA-139 / BCRC 22969 / CBS 8797 / KCTC 17520 / NBRC 10181 / NCYC 3082 / Yp74L-3)</name>
    <name type="common">Yeast</name>
    <name type="synonym">Kazachstania naganishii</name>
    <dbReference type="NCBI Taxonomy" id="1071383"/>
    <lineage>
        <taxon>Eukaryota</taxon>
        <taxon>Fungi</taxon>
        <taxon>Dikarya</taxon>
        <taxon>Ascomycota</taxon>
        <taxon>Saccharomycotina</taxon>
        <taxon>Saccharomycetes</taxon>
        <taxon>Saccharomycetales</taxon>
        <taxon>Saccharomycetaceae</taxon>
        <taxon>Huiozyma</taxon>
    </lineage>
</organism>
<dbReference type="eggNOG" id="KOG0039">
    <property type="taxonomic scope" value="Eukaryota"/>
</dbReference>
<dbReference type="SUPFAM" id="SSF52343">
    <property type="entry name" value="Ferredoxin reductase-like, C-terminal NADP-linked domain"/>
    <property type="match status" value="1"/>
</dbReference>
<evidence type="ECO:0000256" key="17">
    <source>
        <dbReference type="SAM" id="Phobius"/>
    </source>
</evidence>
<dbReference type="RefSeq" id="XP_022464923.1">
    <property type="nucleotide sequence ID" value="XM_022608425.1"/>
</dbReference>
<keyword evidence="6" id="KW-0285">Flavoprotein</keyword>
<reference evidence="21" key="2">
    <citation type="submission" date="2012-08" db="EMBL/GenBank/DDBJ databases">
        <title>Genome sequence of Kazachstania naganishii.</title>
        <authorList>
            <person name="Gordon J.L."/>
            <person name="Armisen D."/>
            <person name="Proux-Wera E."/>
            <person name="OhEigeartaigh S.S."/>
            <person name="Byrne K.P."/>
            <person name="Wolfe K.H."/>
        </authorList>
    </citation>
    <scope>NUCLEOTIDE SEQUENCE [LARGE SCALE GENOMIC DNA]</scope>
    <source>
        <strain evidence="21">ATCC MYA-139 / BCRC 22969 / CBS 8797 / CCRC 22969 / KCTC 17520 / NBRC 10181 / NCYC 3082</strain>
    </source>
</reference>
<proteinExistence type="inferred from homology"/>
<dbReference type="InterPro" id="IPR013130">
    <property type="entry name" value="Fe3_Rdtase_TM_dom"/>
</dbReference>
<comment type="cofactor">
    <cofactor evidence="1">
        <name>FAD</name>
        <dbReference type="ChEBI" id="CHEBI:57692"/>
    </cofactor>
</comment>
<evidence type="ECO:0000256" key="5">
    <source>
        <dbReference type="ARBA" id="ARBA00022617"/>
    </source>
</evidence>
<protein>
    <recommendedName>
        <fullName evidence="19">FAD-binding FR-type domain-containing protein</fullName>
    </recommendedName>
</protein>
<evidence type="ECO:0000256" key="12">
    <source>
        <dbReference type="ARBA" id="ARBA00023002"/>
    </source>
</evidence>
<keyword evidence="7 17" id="KW-0812">Transmembrane</keyword>
<dbReference type="PANTHER" id="PTHR32361">
    <property type="entry name" value="FERRIC/CUPRIC REDUCTASE TRANSMEMBRANE COMPONENT"/>
    <property type="match status" value="1"/>
</dbReference>
<evidence type="ECO:0000256" key="8">
    <source>
        <dbReference type="ARBA" id="ARBA00022827"/>
    </source>
</evidence>
<evidence type="ECO:0000256" key="13">
    <source>
        <dbReference type="ARBA" id="ARBA00023004"/>
    </source>
</evidence>
<dbReference type="CDD" id="cd06186">
    <property type="entry name" value="NOX_Duox_like_FAD_NADP"/>
    <property type="match status" value="1"/>
</dbReference>
<keyword evidence="18" id="KW-0732">Signal</keyword>
<gene>
    <name evidence="20" type="primary">KNAG0E04240</name>
    <name evidence="20" type="ordered locus">KNAG_0E04240</name>
</gene>
<dbReference type="Pfam" id="PF08022">
    <property type="entry name" value="FAD_binding_8"/>
    <property type="match status" value="1"/>
</dbReference>
<evidence type="ECO:0000313" key="20">
    <source>
        <dbReference type="EMBL" id="CCK70677.1"/>
    </source>
</evidence>
<dbReference type="GO" id="GO:0006879">
    <property type="term" value="P:intracellular iron ion homeostasis"/>
    <property type="evidence" value="ECO:0007669"/>
    <property type="project" value="TreeGrafter"/>
</dbReference>
<dbReference type="GO" id="GO:0008299">
    <property type="term" value="P:isoprenoid biosynthetic process"/>
    <property type="evidence" value="ECO:0007669"/>
    <property type="project" value="InterPro"/>
</dbReference>
<dbReference type="GO" id="GO:0015677">
    <property type="term" value="P:copper ion import"/>
    <property type="evidence" value="ECO:0007669"/>
    <property type="project" value="EnsemblFungi"/>
</dbReference>
<keyword evidence="14" id="KW-0406">Ion transport</keyword>
<feature type="signal peptide" evidence="18">
    <location>
        <begin position="1"/>
        <end position="17"/>
    </location>
</feature>
<comment type="similarity">
    <text evidence="3">Belongs to the ferric reductase (FRE) family.</text>
</comment>
<keyword evidence="4" id="KW-0813">Transport</keyword>
<evidence type="ECO:0000259" key="19">
    <source>
        <dbReference type="PROSITE" id="PS51384"/>
    </source>
</evidence>
<feature type="transmembrane region" description="Helical" evidence="17">
    <location>
        <begin position="344"/>
        <end position="367"/>
    </location>
</feature>
<dbReference type="PROSITE" id="PS51384">
    <property type="entry name" value="FAD_FR"/>
    <property type="match status" value="1"/>
</dbReference>
<dbReference type="InterPro" id="IPR013121">
    <property type="entry name" value="Fe_red_NAD-bd_6"/>
</dbReference>
<keyword evidence="5" id="KW-0349">Heme</keyword>
<dbReference type="GO" id="GO:0005886">
    <property type="term" value="C:plasma membrane"/>
    <property type="evidence" value="ECO:0007669"/>
    <property type="project" value="TreeGrafter"/>
</dbReference>
<dbReference type="InterPro" id="IPR039261">
    <property type="entry name" value="FNR_nucleotide-bd"/>
</dbReference>
<evidence type="ECO:0000256" key="11">
    <source>
        <dbReference type="ARBA" id="ARBA00022989"/>
    </source>
</evidence>
<dbReference type="GO" id="GO:0000293">
    <property type="term" value="F:ferric-chelate reductase activity"/>
    <property type="evidence" value="ECO:0007669"/>
    <property type="project" value="EnsemblFungi"/>
</dbReference>
<keyword evidence="16" id="KW-0325">Glycoprotein</keyword>
<dbReference type="GeneID" id="34526377"/>
<evidence type="ECO:0000256" key="18">
    <source>
        <dbReference type="SAM" id="SignalP"/>
    </source>
</evidence>
<dbReference type="HOGENOM" id="CLU_010365_4_0_1"/>
<evidence type="ECO:0000256" key="2">
    <source>
        <dbReference type="ARBA" id="ARBA00004141"/>
    </source>
</evidence>
<dbReference type="InterPro" id="IPR051410">
    <property type="entry name" value="Ferric/Cupric_Reductase"/>
</dbReference>
<sequence>MILLFQQLLRLLHLLNPSKLDTDERNGALGCAYQVAKINFWQYDPSVIGFYATACSYAPALQTWTVCIHDSVRENGTFEESLVFVKDICSHINPTRFKKFEMNDYYETLNNGTKHMKDDLGSPMLNVTYPIRFNNTFRSNTLLAYHIHSRNLDIANQHAKCIYLYFLFVLFLATIANSIEHFALSKIVFKLRLLRWWRGHFILPTLTRNHAAYVEKFKIFIGLLPTRSEAIIITGYVIQHIWFLSYGYTYDPNNILFASTRLQKIRLLADRAGILSFGNIPLIILLSTRSNICEKLTNVKYSSLIMFHKWIGRVMGIDVFIHGGCYLGYAIMTGSFSFSVRQKYYQFGIIACFLAFFIMLFSFGIFRKHYYELFLYGHIILALFFFYSCWKHVEHLGWKEWIIAATVIWTSERMLRLLKLCNTGFPKAQLKIINKELIKVTIRKQHQISIHFKPGQHCFLYFMHPKIFWQSHPFTVLDNEDCITVVIRPKSGATGVIFRKLLESKDNVAEMRVGLEGPYGSFEPIHHSDSILLLGGGSGLPGPLSHALNLANKHDFNKTVELLIIVNTLSLLKAYKNEILKLKNSHTNITIYVTKPLVEGKAARIPGTHTPLLHDADILHDIKQFCTVQKGRPNIAASIEKAAQSSRSLSIVSCGPPQFVDLARKLVAKNVLSTSSCSIEYFEEFQCW</sequence>
<dbReference type="InterPro" id="IPR018294">
    <property type="entry name" value="ISPD_synthase_CS"/>
</dbReference>
<keyword evidence="12" id="KW-0560">Oxidoreductase</keyword>
<feature type="domain" description="FAD-binding FR-type" evidence="19">
    <location>
        <begin position="407"/>
        <end position="525"/>
    </location>
</feature>
<dbReference type="PANTHER" id="PTHR32361:SF9">
    <property type="entry name" value="FERRIC REDUCTASE TRANSMEMBRANE COMPONENT 3-RELATED"/>
    <property type="match status" value="1"/>
</dbReference>
<evidence type="ECO:0000256" key="3">
    <source>
        <dbReference type="ARBA" id="ARBA00006278"/>
    </source>
</evidence>
<keyword evidence="8" id="KW-0274">FAD</keyword>
<feature type="transmembrane region" description="Helical" evidence="17">
    <location>
        <begin position="373"/>
        <end position="390"/>
    </location>
</feature>
<evidence type="ECO:0000256" key="7">
    <source>
        <dbReference type="ARBA" id="ARBA00022692"/>
    </source>
</evidence>
<evidence type="ECO:0000256" key="4">
    <source>
        <dbReference type="ARBA" id="ARBA00022448"/>
    </source>
</evidence>
<evidence type="ECO:0000256" key="6">
    <source>
        <dbReference type="ARBA" id="ARBA00022630"/>
    </source>
</evidence>
<evidence type="ECO:0000256" key="15">
    <source>
        <dbReference type="ARBA" id="ARBA00023136"/>
    </source>
</evidence>
<evidence type="ECO:0000256" key="16">
    <source>
        <dbReference type="ARBA" id="ARBA00023180"/>
    </source>
</evidence>
<keyword evidence="21" id="KW-1185">Reference proteome</keyword>